<dbReference type="Proteomes" id="UP001148838">
    <property type="component" value="Unassembled WGS sequence"/>
</dbReference>
<gene>
    <name evidence="2" type="ORF">ANN_08830</name>
</gene>
<accession>A0ABQ8T2K1</accession>
<evidence type="ECO:0000256" key="1">
    <source>
        <dbReference type="SAM" id="MobiDB-lite"/>
    </source>
</evidence>
<name>A0ABQ8T2K1_PERAM</name>
<sequence length="188" mass="20806">MRPVLRYGTSSDDYDDDDDDDDDDDNEEGKRMRKKKNIDNDCSTLKKKSPGRNSIALRLSEATVRSRALRLLSLGPFEGTVRVSVMDSKVASRLGAVVATVMVFVHTERAALHAGSKEFQALQTLWLDPSLEVGDAGAVLFVNIKYGSFKGNIEGGEFDPVPWIEFGVAQWSERLVRRTKDPSSIPGD</sequence>
<reference evidence="2 3" key="1">
    <citation type="journal article" date="2022" name="Allergy">
        <title>Genome assembly and annotation of Periplaneta americana reveal a comprehensive cockroach allergen profile.</title>
        <authorList>
            <person name="Wang L."/>
            <person name="Xiong Q."/>
            <person name="Saelim N."/>
            <person name="Wang L."/>
            <person name="Nong W."/>
            <person name="Wan A.T."/>
            <person name="Shi M."/>
            <person name="Liu X."/>
            <person name="Cao Q."/>
            <person name="Hui J.H.L."/>
            <person name="Sookrung N."/>
            <person name="Leung T.F."/>
            <person name="Tungtrongchitr A."/>
            <person name="Tsui S.K.W."/>
        </authorList>
    </citation>
    <scope>NUCLEOTIDE SEQUENCE [LARGE SCALE GENOMIC DNA]</scope>
    <source>
        <strain evidence="2">PWHHKU_190912</strain>
    </source>
</reference>
<feature type="compositionally biased region" description="Acidic residues" evidence="1">
    <location>
        <begin position="12"/>
        <end position="27"/>
    </location>
</feature>
<protein>
    <submittedName>
        <fullName evidence="2">Uncharacterized protein</fullName>
    </submittedName>
</protein>
<organism evidence="2 3">
    <name type="scientific">Periplaneta americana</name>
    <name type="common">American cockroach</name>
    <name type="synonym">Blatta americana</name>
    <dbReference type="NCBI Taxonomy" id="6978"/>
    <lineage>
        <taxon>Eukaryota</taxon>
        <taxon>Metazoa</taxon>
        <taxon>Ecdysozoa</taxon>
        <taxon>Arthropoda</taxon>
        <taxon>Hexapoda</taxon>
        <taxon>Insecta</taxon>
        <taxon>Pterygota</taxon>
        <taxon>Neoptera</taxon>
        <taxon>Polyneoptera</taxon>
        <taxon>Dictyoptera</taxon>
        <taxon>Blattodea</taxon>
        <taxon>Blattoidea</taxon>
        <taxon>Blattidae</taxon>
        <taxon>Blattinae</taxon>
        <taxon>Periplaneta</taxon>
    </lineage>
</organism>
<evidence type="ECO:0000313" key="2">
    <source>
        <dbReference type="EMBL" id="KAJ4440682.1"/>
    </source>
</evidence>
<comment type="caution">
    <text evidence="2">The sequence shown here is derived from an EMBL/GenBank/DDBJ whole genome shotgun (WGS) entry which is preliminary data.</text>
</comment>
<proteinExistence type="predicted"/>
<evidence type="ECO:0000313" key="3">
    <source>
        <dbReference type="Proteomes" id="UP001148838"/>
    </source>
</evidence>
<feature type="region of interest" description="Disordered" evidence="1">
    <location>
        <begin position="1"/>
        <end position="46"/>
    </location>
</feature>
<keyword evidence="3" id="KW-1185">Reference proteome</keyword>
<dbReference type="EMBL" id="JAJSOF020000017">
    <property type="protein sequence ID" value="KAJ4440682.1"/>
    <property type="molecule type" value="Genomic_DNA"/>
</dbReference>